<comment type="caution">
    <text evidence="2">The sequence shown here is derived from an EMBL/GenBank/DDBJ whole genome shotgun (WGS) entry which is preliminary data.</text>
</comment>
<sequence>MEVGILPIELCGLLFVKSHVMIDSLWMMVSNTRVSCCVLSFALLFFQAMPLVVRFYDYQ</sequence>
<accession>A0A843WLX0</accession>
<dbReference type="EMBL" id="NMUH01003909">
    <property type="protein sequence ID" value="MQM07598.1"/>
    <property type="molecule type" value="Genomic_DNA"/>
</dbReference>
<keyword evidence="1" id="KW-0812">Transmembrane</keyword>
<evidence type="ECO:0000313" key="3">
    <source>
        <dbReference type="Proteomes" id="UP000652761"/>
    </source>
</evidence>
<dbReference type="AlphaFoldDB" id="A0A843WLX0"/>
<reference evidence="2" key="1">
    <citation type="submission" date="2017-07" db="EMBL/GenBank/DDBJ databases">
        <title>Taro Niue Genome Assembly and Annotation.</title>
        <authorList>
            <person name="Atibalentja N."/>
            <person name="Keating K."/>
            <person name="Fields C.J."/>
        </authorList>
    </citation>
    <scope>NUCLEOTIDE SEQUENCE</scope>
    <source>
        <strain evidence="2">Niue_2</strain>
        <tissue evidence="2">Leaf</tissue>
    </source>
</reference>
<protein>
    <submittedName>
        <fullName evidence="2">Uncharacterized protein</fullName>
    </submittedName>
</protein>
<dbReference type="Proteomes" id="UP000652761">
    <property type="component" value="Unassembled WGS sequence"/>
</dbReference>
<name>A0A843WLX0_COLES</name>
<gene>
    <name evidence="2" type="ORF">Taro_040440</name>
</gene>
<feature type="transmembrane region" description="Helical" evidence="1">
    <location>
        <begin position="34"/>
        <end position="56"/>
    </location>
</feature>
<organism evidence="2 3">
    <name type="scientific">Colocasia esculenta</name>
    <name type="common">Wild taro</name>
    <name type="synonym">Arum esculentum</name>
    <dbReference type="NCBI Taxonomy" id="4460"/>
    <lineage>
        <taxon>Eukaryota</taxon>
        <taxon>Viridiplantae</taxon>
        <taxon>Streptophyta</taxon>
        <taxon>Embryophyta</taxon>
        <taxon>Tracheophyta</taxon>
        <taxon>Spermatophyta</taxon>
        <taxon>Magnoliopsida</taxon>
        <taxon>Liliopsida</taxon>
        <taxon>Araceae</taxon>
        <taxon>Aroideae</taxon>
        <taxon>Colocasieae</taxon>
        <taxon>Colocasia</taxon>
    </lineage>
</organism>
<keyword evidence="1" id="KW-0472">Membrane</keyword>
<evidence type="ECO:0000256" key="1">
    <source>
        <dbReference type="SAM" id="Phobius"/>
    </source>
</evidence>
<keyword evidence="3" id="KW-1185">Reference proteome</keyword>
<evidence type="ECO:0000313" key="2">
    <source>
        <dbReference type="EMBL" id="MQM07598.1"/>
    </source>
</evidence>
<proteinExistence type="predicted"/>
<keyword evidence="1" id="KW-1133">Transmembrane helix</keyword>